<dbReference type="NCBIfam" id="TIGR04183">
    <property type="entry name" value="Por_Secre_tail"/>
    <property type="match status" value="1"/>
</dbReference>
<dbReference type="EMBL" id="PFCP01000062">
    <property type="protein sequence ID" value="PIR68702.1"/>
    <property type="molecule type" value="Genomic_DNA"/>
</dbReference>
<evidence type="ECO:0000259" key="1">
    <source>
        <dbReference type="Pfam" id="PF18962"/>
    </source>
</evidence>
<organism evidence="2 3">
    <name type="scientific">Candidatus Nomurabacteria bacterium CG10_big_fil_rev_8_21_14_0_10_03_31_7</name>
    <dbReference type="NCBI Taxonomy" id="1974730"/>
    <lineage>
        <taxon>Bacteria</taxon>
        <taxon>Candidatus Nomuraibacteriota</taxon>
    </lineage>
</organism>
<comment type="caution">
    <text evidence="2">The sequence shown here is derived from an EMBL/GenBank/DDBJ whole genome shotgun (WGS) entry which is preliminary data.</text>
</comment>
<sequence>MSFVASNPIKNGSSIIIHGAKIEEITLTGTLNNGKSIILKHYGITDVPEEKSNSVPTEFDLSQNYPNPFNPSTTISYAIPTDGFVSLKIYDMLGKEVATLINEEKPAGDYTISFNANNLASGMYIYKISSGPFNQTKKMILMK</sequence>
<name>A0A2J0JHZ9_9BACT</name>
<dbReference type="InterPro" id="IPR026444">
    <property type="entry name" value="Secre_tail"/>
</dbReference>
<dbReference type="Proteomes" id="UP000228613">
    <property type="component" value="Unassembled WGS sequence"/>
</dbReference>
<dbReference type="Pfam" id="PF18962">
    <property type="entry name" value="Por_Secre_tail"/>
    <property type="match status" value="1"/>
</dbReference>
<feature type="domain" description="Secretion system C-terminal sorting" evidence="1">
    <location>
        <begin position="65"/>
        <end position="140"/>
    </location>
</feature>
<reference evidence="3" key="1">
    <citation type="submission" date="2017-09" db="EMBL/GenBank/DDBJ databases">
        <title>Depth-based differentiation of microbial function through sediment-hosted aquifers and enrichment of novel symbionts in the deep terrestrial subsurface.</title>
        <authorList>
            <person name="Probst A.J."/>
            <person name="Ladd B."/>
            <person name="Jarett J.K."/>
            <person name="Geller-Mcgrath D.E."/>
            <person name="Sieber C.M.K."/>
            <person name="Emerson J.B."/>
            <person name="Anantharaman K."/>
            <person name="Thomas B.C."/>
            <person name="Malmstrom R."/>
            <person name="Stieglmeier M."/>
            <person name="Klingl A."/>
            <person name="Woyke T."/>
            <person name="Ryan C.M."/>
            <person name="Banfield J.F."/>
        </authorList>
    </citation>
    <scope>NUCLEOTIDE SEQUENCE [LARGE SCALE GENOMIC DNA]</scope>
</reference>
<dbReference type="Gene3D" id="2.60.40.4070">
    <property type="match status" value="1"/>
</dbReference>
<gene>
    <name evidence="2" type="ORF">COU48_02620</name>
</gene>
<evidence type="ECO:0000313" key="2">
    <source>
        <dbReference type="EMBL" id="PIR68702.1"/>
    </source>
</evidence>
<proteinExistence type="predicted"/>
<dbReference type="AlphaFoldDB" id="A0A2J0JHZ9"/>
<evidence type="ECO:0000313" key="3">
    <source>
        <dbReference type="Proteomes" id="UP000228613"/>
    </source>
</evidence>
<protein>
    <recommendedName>
        <fullName evidence="1">Secretion system C-terminal sorting domain-containing protein</fullName>
    </recommendedName>
</protein>
<accession>A0A2J0JHZ9</accession>